<protein>
    <submittedName>
        <fullName evidence="2">Lasso peptide biosynthesis B2 protein</fullName>
    </submittedName>
</protein>
<evidence type="ECO:0000259" key="1">
    <source>
        <dbReference type="Pfam" id="PF13471"/>
    </source>
</evidence>
<dbReference type="EMBL" id="JBHSXX010000001">
    <property type="protein sequence ID" value="MFC6869737.1"/>
    <property type="molecule type" value="Genomic_DNA"/>
</dbReference>
<proteinExistence type="predicted"/>
<evidence type="ECO:0000313" key="2">
    <source>
        <dbReference type="EMBL" id="MFC6869737.1"/>
    </source>
</evidence>
<reference evidence="3" key="1">
    <citation type="journal article" date="2019" name="Int. J. Syst. Evol. Microbiol.">
        <title>The Global Catalogue of Microorganisms (GCM) 10K type strain sequencing project: providing services to taxonomists for standard genome sequencing and annotation.</title>
        <authorList>
            <consortium name="The Broad Institute Genomics Platform"/>
            <consortium name="The Broad Institute Genome Sequencing Center for Infectious Disease"/>
            <person name="Wu L."/>
            <person name="Ma J."/>
        </authorList>
    </citation>
    <scope>NUCLEOTIDE SEQUENCE [LARGE SCALE GENOMIC DNA]</scope>
    <source>
        <strain evidence="3">KCTC 32255</strain>
    </source>
</reference>
<comment type="caution">
    <text evidence="2">The sequence shown here is derived from an EMBL/GenBank/DDBJ whole genome shotgun (WGS) entry which is preliminary data.</text>
</comment>
<dbReference type="InterPro" id="IPR032708">
    <property type="entry name" value="McjB_C"/>
</dbReference>
<dbReference type="InterPro" id="IPR053521">
    <property type="entry name" value="McjB-like"/>
</dbReference>
<dbReference type="RefSeq" id="WP_345397731.1">
    <property type="nucleotide sequence ID" value="NZ_BAABLA010000027.1"/>
</dbReference>
<sequence length="142" mass="15326">MKPLRTGRFAVESVRAVLTLLVIEVLLRSGGVDTACVRLGVRSDLTSARQPRAGDVVLPRRTRTPVRACCAVASVWPGGDTCLRRCLLLGHRLRELDPVLRIGVRRAAATFGAHAWLEIDGVPLDPAALHYAALGNVRGRTS</sequence>
<dbReference type="Pfam" id="PF13471">
    <property type="entry name" value="Transglut_core3"/>
    <property type="match status" value="1"/>
</dbReference>
<feature type="domain" description="Microcin J25-processing protein McjB C-terminal" evidence="1">
    <location>
        <begin position="21"/>
        <end position="125"/>
    </location>
</feature>
<accession>A0ABW2C4W2</accession>
<organism evidence="2 3">
    <name type="scientific">Haloechinothrix salitolerans</name>
    <dbReference type="NCBI Taxonomy" id="926830"/>
    <lineage>
        <taxon>Bacteria</taxon>
        <taxon>Bacillati</taxon>
        <taxon>Actinomycetota</taxon>
        <taxon>Actinomycetes</taxon>
        <taxon>Pseudonocardiales</taxon>
        <taxon>Pseudonocardiaceae</taxon>
        <taxon>Haloechinothrix</taxon>
    </lineage>
</organism>
<dbReference type="Proteomes" id="UP001596337">
    <property type="component" value="Unassembled WGS sequence"/>
</dbReference>
<name>A0ABW2C4W2_9PSEU</name>
<keyword evidence="3" id="KW-1185">Reference proteome</keyword>
<dbReference type="NCBIfam" id="NF033537">
    <property type="entry name" value="lasso_biosyn_B2"/>
    <property type="match status" value="1"/>
</dbReference>
<gene>
    <name evidence="2" type="ORF">ACFQGD_21580</name>
</gene>
<evidence type="ECO:0000313" key="3">
    <source>
        <dbReference type="Proteomes" id="UP001596337"/>
    </source>
</evidence>